<dbReference type="AlphaFoldDB" id="A0A1I3DGM4"/>
<evidence type="ECO:0000313" key="1">
    <source>
        <dbReference type="EMBL" id="SFH85803.1"/>
    </source>
</evidence>
<dbReference type="Proteomes" id="UP000199377">
    <property type="component" value="Unassembled WGS sequence"/>
</dbReference>
<name>A0A1I3DGM4_9RHOB</name>
<reference evidence="1 2" key="1">
    <citation type="submission" date="2016-10" db="EMBL/GenBank/DDBJ databases">
        <authorList>
            <person name="de Groot N.N."/>
        </authorList>
    </citation>
    <scope>NUCLEOTIDE SEQUENCE [LARGE SCALE GENOMIC DNA]</scope>
    <source>
        <strain evidence="1 2">CGMCC 1.11030</strain>
    </source>
</reference>
<accession>A0A1I3DGM4</accession>
<gene>
    <name evidence="1" type="ORF">SAMN05216258_102577</name>
</gene>
<protein>
    <submittedName>
        <fullName evidence="1">Uncharacterized protein</fullName>
    </submittedName>
</protein>
<dbReference type="EMBL" id="FOQH01000002">
    <property type="protein sequence ID" value="SFH85803.1"/>
    <property type="molecule type" value="Genomic_DNA"/>
</dbReference>
<sequence>MQPRNAGAILEAVLERGVLASISPRARLPLALPAALAARRSPSLFPERRAEGA</sequence>
<proteinExistence type="predicted"/>
<keyword evidence="2" id="KW-1185">Reference proteome</keyword>
<evidence type="ECO:0000313" key="2">
    <source>
        <dbReference type="Proteomes" id="UP000199377"/>
    </source>
</evidence>
<organism evidence="1 2">
    <name type="scientific">Albimonas pacifica</name>
    <dbReference type="NCBI Taxonomy" id="1114924"/>
    <lineage>
        <taxon>Bacteria</taxon>
        <taxon>Pseudomonadati</taxon>
        <taxon>Pseudomonadota</taxon>
        <taxon>Alphaproteobacteria</taxon>
        <taxon>Rhodobacterales</taxon>
        <taxon>Paracoccaceae</taxon>
        <taxon>Albimonas</taxon>
    </lineage>
</organism>